<evidence type="ECO:0000313" key="2">
    <source>
        <dbReference type="Proteomes" id="UP000027734"/>
    </source>
</evidence>
<comment type="caution">
    <text evidence="1">The sequence shown here is derived from an EMBL/GenBank/DDBJ whole genome shotgun (WGS) entry which is preliminary data.</text>
</comment>
<dbReference type="InterPro" id="IPR036514">
    <property type="entry name" value="SGNH_hydro_sf"/>
</dbReference>
<dbReference type="AlphaFoldDB" id="A0A073IIB1"/>
<dbReference type="Proteomes" id="UP000027734">
    <property type="component" value="Unassembled WGS sequence"/>
</dbReference>
<dbReference type="RefSeq" id="WP_025060103.1">
    <property type="nucleotide sequence ID" value="NZ_JAMC01000003.1"/>
</dbReference>
<evidence type="ECO:0000313" key="1">
    <source>
        <dbReference type="EMBL" id="KEJ89261.1"/>
    </source>
</evidence>
<accession>A0A073IIB1</accession>
<dbReference type="STRING" id="1300350.Z948_2791"/>
<dbReference type="GO" id="GO:0016788">
    <property type="term" value="F:hydrolase activity, acting on ester bonds"/>
    <property type="evidence" value="ECO:0007669"/>
    <property type="project" value="UniProtKB-ARBA"/>
</dbReference>
<protein>
    <submittedName>
        <fullName evidence="1">Uncharacterized protein</fullName>
    </submittedName>
</protein>
<dbReference type="Gene3D" id="3.40.50.1110">
    <property type="entry name" value="SGNH hydrolase"/>
    <property type="match status" value="1"/>
</dbReference>
<dbReference type="EMBL" id="JAMC01000003">
    <property type="protein sequence ID" value="KEJ89261.1"/>
    <property type="molecule type" value="Genomic_DNA"/>
</dbReference>
<keyword evidence="2" id="KW-1185">Reference proteome</keyword>
<dbReference type="eggNOG" id="COG1028">
    <property type="taxonomic scope" value="Bacteria"/>
</dbReference>
<reference evidence="1 2" key="1">
    <citation type="submission" date="2014-01" db="EMBL/GenBank/DDBJ databases">
        <title>Sulfitobacter donghicola JCM 14565 Genome Sequencing.</title>
        <authorList>
            <person name="Lai Q."/>
            <person name="Hong Z."/>
        </authorList>
    </citation>
    <scope>NUCLEOTIDE SEQUENCE [LARGE SCALE GENOMIC DNA]</scope>
    <source>
        <strain evidence="1 2">JCM 14565</strain>
    </source>
</reference>
<proteinExistence type="predicted"/>
<name>A0A073IIB1_9RHOB</name>
<organism evidence="1 2">
    <name type="scientific">Sulfitobacter donghicola DSW-25 = KCTC 12864 = JCM 14565</name>
    <dbReference type="NCBI Taxonomy" id="1300350"/>
    <lineage>
        <taxon>Bacteria</taxon>
        <taxon>Pseudomonadati</taxon>
        <taxon>Pseudomonadota</taxon>
        <taxon>Alphaproteobacteria</taxon>
        <taxon>Rhodobacterales</taxon>
        <taxon>Roseobacteraceae</taxon>
        <taxon>Sulfitobacter</taxon>
    </lineage>
</organism>
<gene>
    <name evidence="1" type="ORF">DSW25_09535</name>
</gene>
<sequence length="847" mass="92651">MSDLASAVFSIVMVGHSLFGPKGPDMLQAALSATSNDVQVQAQITDGAPLKYNWEHSDDAQGIDARVVLPQGTTTDLILTEAIPLENQLRWSEPEIYGHAFASLALAAKADSRVFLQETWHSLKSGTGVKVEYDNNGHIPWRVRLQEDLEDWESIVEMLSAGHDAERIHLIPAGQAMGRLYDEIADGNVPGISKIDVFFDDDVHLSTFGHYFVSMVQYAVLTGASPEGLPHRVKDRYGNAFETPDAELAAVLQRVAREAVEAYQGIKIAKAQNVVVVAEAADPVSPPQPPTQEAAIPKKKEPVAVNAGGGGEGGHGMAIGLAPVTDWAAQQPFLDIMKTARPWLGHLPNQFGGIEYNELVEAGHIDQDGWVRSLPRDAGSVGTLILTDLPAAAEASLKGRYVLRFDGAGVVEAKGRATNIRYGRGEVRFDYTPGPGSVEIRIQRTNASNPVRNISVVREDRLALWEGGAIFNPDWTARLAPFDTLRFMDWMETNNSAQSKWELRPLKQDASWAHHGVPLEVMMGLAGELGKDIWINIPHLADDTYVRNFAQTVREGLSPTQKVYVEYSNEVWNFQFAQTRWADEQAKARWGKDDVGTQFYAMRAAEVARIWSKMFRGAEEQLVNVISSQTGWLGLEENILAAPLVVAEGGAKPVEAFDAYAVTGYFGGILGLEARRDMVTAWLDESLARANDAAKAEGLSGTARQEALERSKYDYAVALAAQELTDGSVSGQNVDTVSDLRDRVWPYHAKVASDAGLDLIMYEGGTHIVGIGAQVDDARLTAFFQHLNYSTQMGALYDALIDGWATAGGHMFNAYADVYVPTKWGSWGALRHLDDSNPRWDALVATR</sequence>
<dbReference type="OrthoDB" id="7783360at2"/>